<dbReference type="InterPro" id="IPR036705">
    <property type="entry name" value="Ribosyl_crysJ1_sf"/>
</dbReference>
<keyword evidence="2" id="KW-1185">Reference proteome</keyword>
<dbReference type="InterPro" id="IPR005502">
    <property type="entry name" value="Ribosyl_crysJ1"/>
</dbReference>
<dbReference type="EMBL" id="JBIALX010000001">
    <property type="protein sequence ID" value="MFF0452477.1"/>
    <property type="molecule type" value="Genomic_DNA"/>
</dbReference>
<dbReference type="InterPro" id="IPR050792">
    <property type="entry name" value="ADP-ribosylglycohydrolase"/>
</dbReference>
<protein>
    <submittedName>
        <fullName evidence="1">ADP-ribosylglycohydrolase family protein</fullName>
    </submittedName>
</protein>
<dbReference type="Proteomes" id="UP001601521">
    <property type="component" value="Unassembled WGS sequence"/>
</dbReference>
<organism evidence="1 2">
    <name type="scientific">Nocardia africana</name>
    <dbReference type="NCBI Taxonomy" id="134964"/>
    <lineage>
        <taxon>Bacteria</taxon>
        <taxon>Bacillati</taxon>
        <taxon>Actinomycetota</taxon>
        <taxon>Actinomycetes</taxon>
        <taxon>Mycobacteriales</taxon>
        <taxon>Nocardiaceae</taxon>
        <taxon>Nocardia</taxon>
    </lineage>
</organism>
<proteinExistence type="predicted"/>
<dbReference type="Gene3D" id="1.10.4080.10">
    <property type="entry name" value="ADP-ribosylation/Crystallin J1"/>
    <property type="match status" value="1"/>
</dbReference>
<evidence type="ECO:0000313" key="2">
    <source>
        <dbReference type="Proteomes" id="UP001601521"/>
    </source>
</evidence>
<dbReference type="PANTHER" id="PTHR16222:SF12">
    <property type="entry name" value="ADP-RIBOSYLGLYCOHYDROLASE-RELATED"/>
    <property type="match status" value="1"/>
</dbReference>
<reference evidence="1 2" key="1">
    <citation type="submission" date="2024-10" db="EMBL/GenBank/DDBJ databases">
        <title>The Natural Products Discovery Center: Release of the First 8490 Sequenced Strains for Exploring Actinobacteria Biosynthetic Diversity.</title>
        <authorList>
            <person name="Kalkreuter E."/>
            <person name="Kautsar S.A."/>
            <person name="Yang D."/>
            <person name="Bader C.D."/>
            <person name="Teijaro C.N."/>
            <person name="Fluegel L."/>
            <person name="Davis C.M."/>
            <person name="Simpson J.R."/>
            <person name="Lauterbach L."/>
            <person name="Steele A.D."/>
            <person name="Gui C."/>
            <person name="Meng S."/>
            <person name="Li G."/>
            <person name="Viehrig K."/>
            <person name="Ye F."/>
            <person name="Su P."/>
            <person name="Kiefer A.F."/>
            <person name="Nichols A."/>
            <person name="Cepeda A.J."/>
            <person name="Yan W."/>
            <person name="Fan B."/>
            <person name="Jiang Y."/>
            <person name="Adhikari A."/>
            <person name="Zheng C.-J."/>
            <person name="Schuster L."/>
            <person name="Cowan T.M."/>
            <person name="Smanski M.J."/>
            <person name="Chevrette M.G."/>
            <person name="De Carvalho L.P.S."/>
            <person name="Shen B."/>
        </authorList>
    </citation>
    <scope>NUCLEOTIDE SEQUENCE [LARGE SCALE GENOMIC DNA]</scope>
    <source>
        <strain evidence="1 2">NPDC004550</strain>
    </source>
</reference>
<comment type="caution">
    <text evidence="1">The sequence shown here is derived from an EMBL/GenBank/DDBJ whole genome shotgun (WGS) entry which is preliminary data.</text>
</comment>
<dbReference type="SUPFAM" id="SSF101478">
    <property type="entry name" value="ADP-ribosylglycohydrolase"/>
    <property type="match status" value="1"/>
</dbReference>
<sequence length="466" mass="51027">MRDSRIAPKGWGKTEKFRRDVKLEYWHSDWSKRWRDGVEFQPESRRVEGSDYNQHYVDVEASVKAEVEYGDRSDEIGGYLRGSARKLPMPTGSERLRGAVAGAAVGDAFAASSIVGGLTTHSWRPGGVEGPELVEYVPGSVLAPTSVTQLMAHTAEGLLRALGGRRLGNPVEPVSAVQHGFQRWLHSMLRAMGDPEDDNSWRINGGIYAHDAGEHDRPDGIVVEDPGLTRDRKPDPALVDTLRRFATTGIRLAPGDPLGTARGGDALVRAALAAVWSEDLSETFDLAVAIAALTHPHPDDFLAAGTLAVILHQQIRDRPFMDCLSAGFDELVRRPDHKKTRVMVNRALILVQDERPPSESSLLRRCFPDGGVDGAEALGIALYCAMASDYVREALLLALNYASHRTEVAATAGLLIGAEYGIQSIPRAFLDPIKSAHTLDTLAHDLATELRDVLTDKEWLRRYPPT</sequence>
<dbReference type="RefSeq" id="WP_387248913.1">
    <property type="nucleotide sequence ID" value="NZ_JBIALX010000001.1"/>
</dbReference>
<evidence type="ECO:0000313" key="1">
    <source>
        <dbReference type="EMBL" id="MFF0452477.1"/>
    </source>
</evidence>
<accession>A0ABW6NCW6</accession>
<gene>
    <name evidence="1" type="ORF">ACFYTH_03790</name>
</gene>
<name>A0ABW6NCW6_9NOCA</name>
<dbReference type="PANTHER" id="PTHR16222">
    <property type="entry name" value="ADP-RIBOSYLGLYCOHYDROLASE"/>
    <property type="match status" value="1"/>
</dbReference>
<dbReference type="Pfam" id="PF03747">
    <property type="entry name" value="ADP_ribosyl_GH"/>
    <property type="match status" value="1"/>
</dbReference>